<dbReference type="PANTHER" id="PTHR43394">
    <property type="entry name" value="ATP-DEPENDENT PERMEASE MDL1, MITOCHONDRIAL"/>
    <property type="match status" value="1"/>
</dbReference>
<feature type="domain" description="ABC transporter" evidence="9">
    <location>
        <begin position="337"/>
        <end position="556"/>
    </location>
</feature>
<feature type="transmembrane region" description="Helical" evidence="8">
    <location>
        <begin position="130"/>
        <end position="155"/>
    </location>
</feature>
<keyword evidence="4" id="KW-0547">Nucleotide-binding</keyword>
<keyword evidence="5" id="KW-0067">ATP-binding</keyword>
<evidence type="ECO:0000256" key="7">
    <source>
        <dbReference type="ARBA" id="ARBA00023136"/>
    </source>
</evidence>
<evidence type="ECO:0000259" key="9">
    <source>
        <dbReference type="PROSITE" id="PS50893"/>
    </source>
</evidence>
<evidence type="ECO:0000256" key="6">
    <source>
        <dbReference type="ARBA" id="ARBA00022989"/>
    </source>
</evidence>
<feature type="transmembrane region" description="Helical" evidence="8">
    <location>
        <begin position="40"/>
        <end position="59"/>
    </location>
</feature>
<dbReference type="InterPro" id="IPR017871">
    <property type="entry name" value="ABC_transporter-like_CS"/>
</dbReference>
<dbReference type="InterPro" id="IPR039421">
    <property type="entry name" value="Type_1_exporter"/>
</dbReference>
<comment type="subcellular location">
    <subcellularLocation>
        <location evidence="1">Cell membrane</location>
        <topology evidence="1">Multi-pass membrane protein</topology>
    </subcellularLocation>
</comment>
<dbReference type="PROSITE" id="PS00211">
    <property type="entry name" value="ABC_TRANSPORTER_1"/>
    <property type="match status" value="1"/>
</dbReference>
<dbReference type="RefSeq" id="WP_264226786.1">
    <property type="nucleotide sequence ID" value="NZ_CP107716.1"/>
</dbReference>
<dbReference type="Gene3D" id="3.40.50.300">
    <property type="entry name" value="P-loop containing nucleotide triphosphate hydrolases"/>
    <property type="match status" value="1"/>
</dbReference>
<dbReference type="NCBIfam" id="TIGR02868">
    <property type="entry name" value="CydC"/>
    <property type="match status" value="1"/>
</dbReference>
<dbReference type="InterPro" id="IPR036640">
    <property type="entry name" value="ABC1_TM_sf"/>
</dbReference>
<dbReference type="EMBL" id="CP107716">
    <property type="protein sequence ID" value="UYQ73198.1"/>
    <property type="molecule type" value="Genomic_DNA"/>
</dbReference>
<evidence type="ECO:0000256" key="1">
    <source>
        <dbReference type="ARBA" id="ARBA00004651"/>
    </source>
</evidence>
<keyword evidence="12" id="KW-1185">Reference proteome</keyword>
<dbReference type="Pfam" id="PF00005">
    <property type="entry name" value="ABC_tran"/>
    <property type="match status" value="1"/>
</dbReference>
<dbReference type="SUPFAM" id="SSF52540">
    <property type="entry name" value="P-loop containing nucleoside triphosphate hydrolases"/>
    <property type="match status" value="1"/>
</dbReference>
<dbReference type="InterPro" id="IPR011527">
    <property type="entry name" value="ABC1_TM_dom"/>
</dbReference>
<dbReference type="Pfam" id="PF00664">
    <property type="entry name" value="ABC_membrane"/>
    <property type="match status" value="1"/>
</dbReference>
<feature type="transmembrane region" description="Helical" evidence="8">
    <location>
        <begin position="277"/>
        <end position="296"/>
    </location>
</feature>
<dbReference type="PROSITE" id="PS50929">
    <property type="entry name" value="ABC_TM1F"/>
    <property type="match status" value="1"/>
</dbReference>
<dbReference type="Gene3D" id="1.20.1560.10">
    <property type="entry name" value="ABC transporter type 1, transmembrane domain"/>
    <property type="match status" value="1"/>
</dbReference>
<keyword evidence="6 8" id="KW-1133">Transmembrane helix</keyword>
<dbReference type="PANTHER" id="PTHR43394:SF1">
    <property type="entry name" value="ATP-BINDING CASSETTE SUB-FAMILY B MEMBER 10, MITOCHONDRIAL"/>
    <property type="match status" value="1"/>
</dbReference>
<keyword evidence="3 8" id="KW-0812">Transmembrane</keyword>
<protein>
    <submittedName>
        <fullName evidence="11">Thiol reductant ABC exporter subunit CydC</fullName>
    </submittedName>
</protein>
<organism evidence="11 12">
    <name type="scientific">Pelagibacterium flavum</name>
    <dbReference type="NCBI Taxonomy" id="2984530"/>
    <lineage>
        <taxon>Bacteria</taxon>
        <taxon>Pseudomonadati</taxon>
        <taxon>Pseudomonadota</taxon>
        <taxon>Alphaproteobacteria</taxon>
        <taxon>Hyphomicrobiales</taxon>
        <taxon>Devosiaceae</taxon>
        <taxon>Pelagibacterium</taxon>
    </lineage>
</organism>
<name>A0ABY6IRE8_9HYPH</name>
<dbReference type="InterPro" id="IPR027417">
    <property type="entry name" value="P-loop_NTPase"/>
</dbReference>
<evidence type="ECO:0000256" key="3">
    <source>
        <dbReference type="ARBA" id="ARBA00022692"/>
    </source>
</evidence>
<dbReference type="InterPro" id="IPR003593">
    <property type="entry name" value="AAA+_ATPase"/>
</dbReference>
<feature type="transmembrane region" description="Helical" evidence="8">
    <location>
        <begin position="161"/>
        <end position="180"/>
    </location>
</feature>
<evidence type="ECO:0000256" key="5">
    <source>
        <dbReference type="ARBA" id="ARBA00022840"/>
    </source>
</evidence>
<gene>
    <name evidence="11" type="primary">cydC</name>
    <name evidence="11" type="ORF">OF122_05390</name>
</gene>
<keyword evidence="7 8" id="KW-0472">Membrane</keyword>
<dbReference type="InterPro" id="IPR003439">
    <property type="entry name" value="ABC_transporter-like_ATP-bd"/>
</dbReference>
<feature type="domain" description="ABC transmembrane type-1" evidence="10">
    <location>
        <begin position="19"/>
        <end position="304"/>
    </location>
</feature>
<evidence type="ECO:0000256" key="8">
    <source>
        <dbReference type="SAM" id="Phobius"/>
    </source>
</evidence>
<evidence type="ECO:0000313" key="11">
    <source>
        <dbReference type="EMBL" id="UYQ73198.1"/>
    </source>
</evidence>
<dbReference type="PROSITE" id="PS50893">
    <property type="entry name" value="ABC_TRANSPORTER_2"/>
    <property type="match status" value="1"/>
</dbReference>
<evidence type="ECO:0000256" key="2">
    <source>
        <dbReference type="ARBA" id="ARBA00005417"/>
    </source>
</evidence>
<accession>A0ABY6IRE8</accession>
<dbReference type="InterPro" id="IPR014223">
    <property type="entry name" value="ABC_CydC/D"/>
</dbReference>
<dbReference type="Proteomes" id="UP001163882">
    <property type="component" value="Chromosome"/>
</dbReference>
<comment type="similarity">
    <text evidence="2">Belongs to the ABC transporter superfamily.</text>
</comment>
<proteinExistence type="inferred from homology"/>
<dbReference type="SMART" id="SM00382">
    <property type="entry name" value="AAA"/>
    <property type="match status" value="1"/>
</dbReference>
<reference evidence="11" key="1">
    <citation type="submission" date="2022-10" db="EMBL/GenBank/DDBJ databases">
        <title>YIM 151497 complete genome.</title>
        <authorList>
            <person name="Chen X."/>
        </authorList>
    </citation>
    <scope>NUCLEOTIDE SEQUENCE</scope>
    <source>
        <strain evidence="11">YIM 151497</strain>
    </source>
</reference>
<sequence length="556" mass="58455">MKSLLFFAPLFRPHAGRLALALLLSLVTLAAGTALLGVSGWFLTATALTALGVSFNLFAPSAMVRGFSFIRILARYFEKLVGHNATLTLLSDLRRWLFGALFPRLPLADRSLRHGDLVTRMTADIDALDTVFLLAIGPFLAALVLGGAVSAVLFVLLPDAAWIYLGAIATSILVIPAVLARTTRTLGRDAVQAAATLRAHVLDAIAGHDDLVVFGQTGFVAARFDAASKTLAHLRNRQGLATTIAAAAVQAVTGLALLAIVFVGLSAVQSGALEGPVLAGLVFAALGSFEATAVIVRSIGKLGAALASAERLHQIATAPIAIRDLARPVPCPTTGAITFETVAFAYPNAEPVLSEVSLTLAPGEHIAIFGPSGAGKSSLLHLLLRLYDPQSGAIRIDGTDIRDIAQTDLHAHIALLSQESPVFLDTVRNNLLIAKPDATDAELYAALKNARLETTIRALPHGLDTILGETGTTLSAGQARRLCLARTLLSPAPIVLLDEPTAGLDRETELALLADFPNALAGRTVLLATHALLPENTPFRLMVLTDRSLREAGQPR</sequence>
<evidence type="ECO:0000256" key="4">
    <source>
        <dbReference type="ARBA" id="ARBA00022741"/>
    </source>
</evidence>
<evidence type="ECO:0000259" key="10">
    <source>
        <dbReference type="PROSITE" id="PS50929"/>
    </source>
</evidence>
<evidence type="ECO:0000313" key="12">
    <source>
        <dbReference type="Proteomes" id="UP001163882"/>
    </source>
</evidence>
<feature type="transmembrane region" description="Helical" evidence="8">
    <location>
        <begin position="239"/>
        <end position="265"/>
    </location>
</feature>
<dbReference type="SUPFAM" id="SSF90123">
    <property type="entry name" value="ABC transporter transmembrane region"/>
    <property type="match status" value="1"/>
</dbReference>